<dbReference type="SUPFAM" id="SSF53955">
    <property type="entry name" value="Lysozyme-like"/>
    <property type="match status" value="1"/>
</dbReference>
<dbReference type="EMBL" id="CP165718">
    <property type="protein sequence ID" value="XDV10156.1"/>
    <property type="molecule type" value="Genomic_DNA"/>
</dbReference>
<dbReference type="GO" id="GO:0008933">
    <property type="term" value="F:peptidoglycan lytic transglycosylase activity"/>
    <property type="evidence" value="ECO:0007669"/>
    <property type="project" value="InterPro"/>
</dbReference>
<dbReference type="RefSeq" id="WP_162014454.1">
    <property type="nucleotide sequence ID" value="NZ_CP165718.1"/>
</dbReference>
<dbReference type="Gene3D" id="1.10.530.10">
    <property type="match status" value="1"/>
</dbReference>
<sequence length="403" mass="44748">MKRNKRWTSTATLATSMKQAGALRMSAVALLLAVAMPGAVLHGHAQQADFERFKQQNKAQFEKFSEQREAEFRAFVKRWQDAEKNYVEQLKERWNDGMVSGKTKWVSYSDDQSQRTIIDYENDTVTVEFLASETAGKSEAAVRAEAEQVLAKATGTSLAEAVAQDPIHVNAGVNLAQLKNSQQMQQSSLLGGVSAAEVTQQPAQVKRQGKTTSVTIQLPTKVSSERAQRMFPIAEKYAMQRGLPVELVMAIMHTESSFNPLARSPIPAFGLMQIVPTSAGRDVTEFLTGQQRVLSAEYLYDPEQNVQAGTVYLHLLGNRYFKQVEDPVSRMYLAIAAYNTGPGNVSLAMAQTKSLSDAAQRANGMSAAAVYEHLMQHLPATETKNYLRKVVQRQQFYKEELQS</sequence>
<dbReference type="InterPro" id="IPR023346">
    <property type="entry name" value="Lysozyme-like_dom_sf"/>
</dbReference>
<dbReference type="InterPro" id="IPR000189">
    <property type="entry name" value="Transglyc_AS"/>
</dbReference>
<evidence type="ECO:0000259" key="2">
    <source>
        <dbReference type="Pfam" id="PF01464"/>
    </source>
</evidence>
<dbReference type="Pfam" id="PF01464">
    <property type="entry name" value="SLT"/>
    <property type="match status" value="1"/>
</dbReference>
<dbReference type="InterPro" id="IPR008258">
    <property type="entry name" value="Transglycosylase_SLT_dom_1"/>
</dbReference>
<evidence type="ECO:0000313" key="3">
    <source>
        <dbReference type="EMBL" id="XDV10156.1"/>
    </source>
</evidence>
<dbReference type="PROSITE" id="PS00922">
    <property type="entry name" value="TRANSGLYCOSYLASE"/>
    <property type="match status" value="1"/>
</dbReference>
<protein>
    <submittedName>
        <fullName evidence="3">Transglycosylase SLT domain-containing protein</fullName>
    </submittedName>
</protein>
<dbReference type="PANTHER" id="PTHR37423:SF2">
    <property type="entry name" value="MEMBRANE-BOUND LYTIC MUREIN TRANSGLYCOSYLASE C"/>
    <property type="match status" value="1"/>
</dbReference>
<dbReference type="CDD" id="cd16893">
    <property type="entry name" value="LT_MltC_MltE"/>
    <property type="match status" value="1"/>
</dbReference>
<dbReference type="PANTHER" id="PTHR37423">
    <property type="entry name" value="SOLUBLE LYTIC MUREIN TRANSGLYCOSYLASE-RELATED"/>
    <property type="match status" value="1"/>
</dbReference>
<dbReference type="GO" id="GO:0000270">
    <property type="term" value="P:peptidoglycan metabolic process"/>
    <property type="evidence" value="ECO:0007669"/>
    <property type="project" value="InterPro"/>
</dbReference>
<dbReference type="AlphaFoldDB" id="A0AB39X831"/>
<proteinExistence type="inferred from homology"/>
<name>A0AB39X831_9GAMM</name>
<comment type="similarity">
    <text evidence="1">Belongs to the transglycosylase Slt family.</text>
</comment>
<feature type="domain" description="Transglycosylase SLT" evidence="2">
    <location>
        <begin position="234"/>
        <end position="357"/>
    </location>
</feature>
<dbReference type="GO" id="GO:0016020">
    <property type="term" value="C:membrane"/>
    <property type="evidence" value="ECO:0007669"/>
    <property type="project" value="InterPro"/>
</dbReference>
<reference evidence="3" key="1">
    <citation type="submission" date="2024-07" db="EMBL/GenBank/DDBJ databases">
        <title>Whole genome sequence of bacterial strains from algal surface.</title>
        <authorList>
            <person name="Kumar P."/>
        </authorList>
    </citation>
    <scope>NUCLEOTIDE SEQUENCE</scope>
    <source>
        <strain evidence="3">PP-1MA</strain>
    </source>
</reference>
<gene>
    <name evidence="3" type="ORF">AB8S08_02835</name>
</gene>
<organism evidence="3">
    <name type="scientific">Pseudidiomarina sp. PP-1MA</name>
    <dbReference type="NCBI Taxonomy" id="3237706"/>
    <lineage>
        <taxon>Bacteria</taxon>
        <taxon>Pseudomonadati</taxon>
        <taxon>Pseudomonadota</taxon>
        <taxon>Gammaproteobacteria</taxon>
        <taxon>Alteromonadales</taxon>
        <taxon>Idiomarinaceae</taxon>
        <taxon>Pseudidiomarina</taxon>
    </lineage>
</organism>
<accession>A0AB39X831</accession>
<evidence type="ECO:0000256" key="1">
    <source>
        <dbReference type="ARBA" id="ARBA00007734"/>
    </source>
</evidence>